<organism evidence="2 3">
    <name type="scientific">Solimicrobium silvestre</name>
    <dbReference type="NCBI Taxonomy" id="2099400"/>
    <lineage>
        <taxon>Bacteria</taxon>
        <taxon>Pseudomonadati</taxon>
        <taxon>Pseudomonadota</taxon>
        <taxon>Betaproteobacteria</taxon>
        <taxon>Burkholderiales</taxon>
        <taxon>Oxalobacteraceae</taxon>
        <taxon>Solimicrobium</taxon>
    </lineage>
</organism>
<reference evidence="2 3" key="1">
    <citation type="submission" date="2018-02" db="EMBL/GenBank/DDBJ databases">
        <title>Solimicrobium silvestre gen. nov., sp. nov., isolated from alpine forest soil.</title>
        <authorList>
            <person name="Margesin R."/>
            <person name="Albuquerque L."/>
            <person name="Zhang D.-C."/>
            <person name="Froufe H.J.C."/>
            <person name="Severino R."/>
            <person name="Roxo I."/>
            <person name="Egas C."/>
            <person name="Da Costa M.S."/>
        </authorList>
    </citation>
    <scope>NUCLEOTIDE SEQUENCE [LARGE SCALE GENOMIC DNA]</scope>
    <source>
        <strain evidence="2 3">S20-91</strain>
    </source>
</reference>
<dbReference type="SUPFAM" id="SSF101801">
    <property type="entry name" value="Surface presentation of antigens (SPOA)"/>
    <property type="match status" value="1"/>
</dbReference>
<name>A0A2S9H1S8_9BURK</name>
<dbReference type="RefSeq" id="WP_105531192.1">
    <property type="nucleotide sequence ID" value="NZ_PUGF01000005.1"/>
</dbReference>
<comment type="caution">
    <text evidence="2">The sequence shown here is derived from an EMBL/GenBank/DDBJ whole genome shotgun (WGS) entry which is preliminary data.</text>
</comment>
<dbReference type="Proteomes" id="UP000237839">
    <property type="component" value="Unassembled WGS sequence"/>
</dbReference>
<keyword evidence="3" id="KW-1185">Reference proteome</keyword>
<dbReference type="Pfam" id="PF01052">
    <property type="entry name" value="FliMN_C"/>
    <property type="match status" value="1"/>
</dbReference>
<evidence type="ECO:0000313" key="3">
    <source>
        <dbReference type="Proteomes" id="UP000237839"/>
    </source>
</evidence>
<dbReference type="InterPro" id="IPR001543">
    <property type="entry name" value="FliN-like_C"/>
</dbReference>
<protein>
    <submittedName>
        <fullName evidence="2">Surface presentation of antigens (SPOA)</fullName>
    </submittedName>
</protein>
<dbReference type="Gene3D" id="2.30.330.10">
    <property type="entry name" value="SpoA-like"/>
    <property type="match status" value="1"/>
</dbReference>
<proteinExistence type="predicted"/>
<evidence type="ECO:0000313" key="2">
    <source>
        <dbReference type="EMBL" id="PRC93918.1"/>
    </source>
</evidence>
<dbReference type="EMBL" id="PUGF01000005">
    <property type="protein sequence ID" value="PRC93918.1"/>
    <property type="molecule type" value="Genomic_DNA"/>
</dbReference>
<sequence>MATHTFALLKQRDINSCIERACDAVSEWESAWCPSSGIEIDCSETCDPSVIQPGGLWTAHRLTQGSLVWCYCPTEFGKQAERLIFDLNDALRSTDRHRESALAENVANEAVDELVALLLNRLAGPTTAQLEFGTKPADWQFRRHSGTALIKITIGGKTLSLLIPSERLPSHEIARKSPPREAVTPLPVALNKIEVRLIAELGDVEMSLGHFASLQLGDVINLSIGIDQSLTVFTENRCPVGVAHLGKQDGNRALEMFKIPHN</sequence>
<dbReference type="AlphaFoldDB" id="A0A2S9H1S8"/>
<dbReference type="InterPro" id="IPR036429">
    <property type="entry name" value="SpoA-like_sf"/>
</dbReference>
<accession>A0A2S9H1S8</accession>
<evidence type="ECO:0000259" key="1">
    <source>
        <dbReference type="Pfam" id="PF01052"/>
    </source>
</evidence>
<dbReference type="OrthoDB" id="9806941at2"/>
<gene>
    <name evidence="2" type="ORF">S2091_1527</name>
</gene>
<feature type="domain" description="Flagellar motor switch protein FliN-like C-terminal" evidence="1">
    <location>
        <begin position="190"/>
        <end position="255"/>
    </location>
</feature>